<feature type="binding site" evidence="8 10">
    <location>
        <position position="131"/>
    </location>
    <ligand>
        <name>substrate</name>
    </ligand>
</feature>
<dbReference type="RefSeq" id="WP_174625302.1">
    <property type="nucleotide sequence ID" value="NZ_CADCXN010000048.1"/>
</dbReference>
<dbReference type="SUPFAM" id="SSF51735">
    <property type="entry name" value="NAD(P)-binding Rossmann-fold domains"/>
    <property type="match status" value="1"/>
</dbReference>
<dbReference type="PANTHER" id="PTHR23382">
    <property type="entry name" value="MALATE DEHYDROGENASE"/>
    <property type="match status" value="1"/>
</dbReference>
<comment type="similarity">
    <text evidence="2 8">Belongs to the LDH/MDH superfamily. MDH type 2 family.</text>
</comment>
<evidence type="ECO:0000256" key="2">
    <source>
        <dbReference type="ARBA" id="ARBA00009613"/>
    </source>
</evidence>
<dbReference type="Pfam" id="PF00056">
    <property type="entry name" value="Ldh_1_N"/>
    <property type="match status" value="1"/>
</dbReference>
<feature type="binding site" evidence="8 10">
    <location>
        <position position="92"/>
    </location>
    <ligand>
        <name>substrate</name>
    </ligand>
</feature>
<dbReference type="Gene3D" id="3.90.110.10">
    <property type="entry name" value="Lactate dehydrogenase/glycoside hydrolase, family 4, C-terminal"/>
    <property type="match status" value="1"/>
</dbReference>
<dbReference type="GO" id="GO:0006099">
    <property type="term" value="P:tricarboxylic acid cycle"/>
    <property type="evidence" value="ECO:0007669"/>
    <property type="project" value="UniProtKB-UniRule"/>
</dbReference>
<proteinExistence type="inferred from homology"/>
<keyword evidence="16" id="KW-1185">Reference proteome</keyword>
<evidence type="ECO:0000256" key="1">
    <source>
        <dbReference type="ARBA" id="ARBA00003966"/>
    </source>
</evidence>
<dbReference type="GO" id="GO:0030060">
    <property type="term" value="F:L-malate dehydrogenase (NAD+) activity"/>
    <property type="evidence" value="ECO:0007669"/>
    <property type="project" value="UniProtKB-UniRule"/>
</dbReference>
<organism evidence="15 16">
    <name type="scientific">Candidatus Methylobacter favarea</name>
    <dbReference type="NCBI Taxonomy" id="2707345"/>
    <lineage>
        <taxon>Bacteria</taxon>
        <taxon>Pseudomonadati</taxon>
        <taxon>Pseudomonadota</taxon>
        <taxon>Gammaproteobacteria</taxon>
        <taxon>Methylococcales</taxon>
        <taxon>Methylococcaceae</taxon>
        <taxon>Methylobacter</taxon>
    </lineage>
</organism>
<protein>
    <recommendedName>
        <fullName evidence="3 8">Malate dehydrogenase</fullName>
        <ecNumber evidence="3 8">1.1.1.37</ecNumber>
    </recommendedName>
</protein>
<evidence type="ECO:0000256" key="3">
    <source>
        <dbReference type="ARBA" id="ARBA00012995"/>
    </source>
</evidence>
<feature type="binding site" evidence="8">
    <location>
        <begin position="129"/>
        <end position="131"/>
    </location>
    <ligand>
        <name>NAD(+)</name>
        <dbReference type="ChEBI" id="CHEBI:57540"/>
    </ligand>
</feature>
<evidence type="ECO:0000313" key="16">
    <source>
        <dbReference type="Proteomes" id="UP000494216"/>
    </source>
</evidence>
<keyword evidence="4 8" id="KW-0816">Tricarboxylic acid cycle</keyword>
<keyword evidence="5 8" id="KW-0560">Oxidoreductase</keyword>
<dbReference type="InterPro" id="IPR010945">
    <property type="entry name" value="Malate_DH_type2"/>
</dbReference>
<feature type="binding site" evidence="8 10">
    <location>
        <position position="98"/>
    </location>
    <ligand>
        <name>substrate</name>
    </ligand>
</feature>
<dbReference type="InterPro" id="IPR001236">
    <property type="entry name" value="Lactate/malate_DH_N"/>
</dbReference>
<feature type="binding site" evidence="8">
    <location>
        <begin position="11"/>
        <end position="17"/>
    </location>
    <ligand>
        <name>NAD(+)</name>
        <dbReference type="ChEBI" id="CHEBI:57540"/>
    </ligand>
</feature>
<dbReference type="AlphaFoldDB" id="A0A8S0Y9M5"/>
<feature type="binding site" evidence="8 11">
    <location>
        <position position="105"/>
    </location>
    <ligand>
        <name>NAD(+)</name>
        <dbReference type="ChEBI" id="CHEBI:57540"/>
    </ligand>
</feature>
<name>A0A8S0Y9M5_9GAMM</name>
<dbReference type="NCBIfam" id="NF003916">
    <property type="entry name" value="PRK05442.1"/>
    <property type="match status" value="1"/>
</dbReference>
<accession>A0A8S0Y9M5</accession>
<dbReference type="NCBIfam" id="TIGR01759">
    <property type="entry name" value="MalateDH-SF1"/>
    <property type="match status" value="1"/>
</dbReference>
<dbReference type="InterPro" id="IPR015955">
    <property type="entry name" value="Lactate_DH/Glyco_Ohase_4_C"/>
</dbReference>
<dbReference type="PIRSF" id="PIRSF000102">
    <property type="entry name" value="Lac_mal_DH"/>
    <property type="match status" value="1"/>
</dbReference>
<feature type="binding site" evidence="8 10">
    <location>
        <position position="162"/>
    </location>
    <ligand>
        <name>substrate</name>
    </ligand>
</feature>
<dbReference type="EMBL" id="CADCXN010000048">
    <property type="protein sequence ID" value="CAA9890358.1"/>
    <property type="molecule type" value="Genomic_DNA"/>
</dbReference>
<sequence length="325" mass="35444">MKTPIHIAVTGAAGQISYSLLFRLASGALLGPDQPIILHLLEISPAMAALEGVVMELSDCASPLLYRVETTDDPKLAFRNVDYAFLVGARPRGPGMERKDLLQVNAEIFSVQGKALNEVANRNVKVLVTGNPANTNALIALKNAPDLRPESFSSMTRLDHNRALSQLAAKCGVFTTDVKNVTIWGNHSTTQYPDIHHAKVKGQDAMSLVGHEWFVNEFIPSIQQRGAAVIKARGQSSAASAANAAVDQMRDWITSTEEGNWVSMGMLSDGSYGIEHGLVYSYPVTIVNGKVNIVKGLDINEFSMQKMRTTESELKEERDAVRHLF</sequence>
<dbReference type="CDD" id="cd01338">
    <property type="entry name" value="MDH_chloroplast-like"/>
    <property type="match status" value="1"/>
</dbReference>
<dbReference type="InterPro" id="IPR022383">
    <property type="entry name" value="Lactate/malate_DH_C"/>
</dbReference>
<dbReference type="InterPro" id="IPR001252">
    <property type="entry name" value="Malate_DH_AS"/>
</dbReference>
<comment type="catalytic activity">
    <reaction evidence="7 8 12">
        <text>(S)-malate + NAD(+) = oxaloacetate + NADH + H(+)</text>
        <dbReference type="Rhea" id="RHEA:21432"/>
        <dbReference type="ChEBI" id="CHEBI:15378"/>
        <dbReference type="ChEBI" id="CHEBI:15589"/>
        <dbReference type="ChEBI" id="CHEBI:16452"/>
        <dbReference type="ChEBI" id="CHEBI:57540"/>
        <dbReference type="ChEBI" id="CHEBI:57945"/>
        <dbReference type="EC" id="1.1.1.37"/>
    </reaction>
</comment>
<evidence type="ECO:0000256" key="7">
    <source>
        <dbReference type="ARBA" id="ARBA00048313"/>
    </source>
</evidence>
<evidence type="ECO:0000256" key="4">
    <source>
        <dbReference type="ARBA" id="ARBA00022532"/>
    </source>
</evidence>
<feature type="binding site" evidence="8">
    <location>
        <position position="112"/>
    </location>
    <ligand>
        <name>NAD(+)</name>
        <dbReference type="ChEBI" id="CHEBI:57540"/>
    </ligand>
</feature>
<keyword evidence="6 8" id="KW-0520">NAD</keyword>
<evidence type="ECO:0000256" key="12">
    <source>
        <dbReference type="RuleBase" id="RU000422"/>
    </source>
</evidence>
<dbReference type="FunFam" id="3.90.110.10:FF:000002">
    <property type="entry name" value="Malate dehydrogenase"/>
    <property type="match status" value="1"/>
</dbReference>
<dbReference type="Proteomes" id="UP000494216">
    <property type="component" value="Unassembled WGS sequence"/>
</dbReference>
<evidence type="ECO:0000256" key="5">
    <source>
        <dbReference type="ARBA" id="ARBA00023002"/>
    </source>
</evidence>
<comment type="caution">
    <text evidence="15">The sequence shown here is derived from an EMBL/GenBank/DDBJ whole genome shotgun (WGS) entry which is preliminary data.</text>
</comment>
<dbReference type="EC" id="1.1.1.37" evidence="3 8"/>
<evidence type="ECO:0000256" key="11">
    <source>
        <dbReference type="PIRSR" id="PIRSR000102-3"/>
    </source>
</evidence>
<evidence type="ECO:0000256" key="6">
    <source>
        <dbReference type="ARBA" id="ARBA00023027"/>
    </source>
</evidence>
<dbReference type="SUPFAM" id="SSF56327">
    <property type="entry name" value="LDH C-terminal domain-like"/>
    <property type="match status" value="1"/>
</dbReference>
<evidence type="ECO:0000259" key="14">
    <source>
        <dbReference type="Pfam" id="PF02866"/>
    </source>
</evidence>
<dbReference type="Gene3D" id="3.40.50.720">
    <property type="entry name" value="NAD(P)-binding Rossmann-like Domain"/>
    <property type="match status" value="1"/>
</dbReference>
<reference evidence="15 16" key="1">
    <citation type="submission" date="2020-02" db="EMBL/GenBank/DDBJ databases">
        <authorList>
            <person name="Hogendoorn C."/>
        </authorList>
    </citation>
    <scope>NUCLEOTIDE SEQUENCE [LARGE SCALE GENOMIC DNA]</scope>
    <source>
        <strain evidence="15">METHB21</strain>
    </source>
</reference>
<comment type="function">
    <text evidence="1 8">Catalyzes the reversible oxidation of malate to oxaloacetate.</text>
</comment>
<evidence type="ECO:0000256" key="8">
    <source>
        <dbReference type="HAMAP-Rule" id="MF_01517"/>
    </source>
</evidence>
<evidence type="ECO:0000259" key="13">
    <source>
        <dbReference type="Pfam" id="PF00056"/>
    </source>
</evidence>
<feature type="domain" description="Lactate/malate dehydrogenase N-terminal" evidence="13">
    <location>
        <begin position="6"/>
        <end position="145"/>
    </location>
</feature>
<dbReference type="FunFam" id="3.40.50.720:FF:000010">
    <property type="entry name" value="Malate dehydrogenase"/>
    <property type="match status" value="1"/>
</dbReference>
<dbReference type="InterPro" id="IPR001557">
    <property type="entry name" value="L-lactate/malate_DH"/>
</dbReference>
<dbReference type="GO" id="GO:0006108">
    <property type="term" value="P:malate metabolic process"/>
    <property type="evidence" value="ECO:0007669"/>
    <property type="project" value="InterPro"/>
</dbReference>
<dbReference type="PROSITE" id="PS00068">
    <property type="entry name" value="MDH"/>
    <property type="match status" value="1"/>
</dbReference>
<evidence type="ECO:0000256" key="9">
    <source>
        <dbReference type="PIRSR" id="PIRSR000102-1"/>
    </source>
</evidence>
<dbReference type="InterPro" id="IPR036291">
    <property type="entry name" value="NAD(P)-bd_dom_sf"/>
</dbReference>
<feature type="domain" description="Lactate/malate dehydrogenase C-terminal" evidence="14">
    <location>
        <begin position="156"/>
        <end position="321"/>
    </location>
</feature>
<evidence type="ECO:0000313" key="15">
    <source>
        <dbReference type="EMBL" id="CAA9890358.1"/>
    </source>
</evidence>
<dbReference type="Pfam" id="PF02866">
    <property type="entry name" value="Ldh_1_C"/>
    <property type="match status" value="1"/>
</dbReference>
<evidence type="ECO:0000256" key="10">
    <source>
        <dbReference type="PIRSR" id="PIRSR000102-2"/>
    </source>
</evidence>
<feature type="active site" description="Proton acceptor" evidence="8 9">
    <location>
        <position position="187"/>
    </location>
</feature>
<dbReference type="HAMAP" id="MF_01517">
    <property type="entry name" value="Malate_dehydrog_2"/>
    <property type="match status" value="1"/>
</dbReference>
<gene>
    <name evidence="8 15" type="primary">mdh</name>
    <name evidence="15" type="ORF">METHB2_200044</name>
</gene>